<evidence type="ECO:0000256" key="3">
    <source>
        <dbReference type="ARBA" id="ARBA00022741"/>
    </source>
</evidence>
<dbReference type="Pfam" id="PF21010">
    <property type="entry name" value="HA2_C"/>
    <property type="match status" value="1"/>
</dbReference>
<dbReference type="SMART" id="SM00847">
    <property type="entry name" value="HA2"/>
    <property type="match status" value="1"/>
</dbReference>
<evidence type="ECO:0000256" key="2">
    <source>
        <dbReference type="ARBA" id="ARBA00012552"/>
    </source>
</evidence>
<evidence type="ECO:0000256" key="1">
    <source>
        <dbReference type="ARBA" id="ARBA00008792"/>
    </source>
</evidence>
<dbReference type="Pfam" id="PF00270">
    <property type="entry name" value="DEAD"/>
    <property type="match status" value="1"/>
</dbReference>
<dbReference type="InterPro" id="IPR048333">
    <property type="entry name" value="HA2_WH"/>
</dbReference>
<evidence type="ECO:0000313" key="11">
    <source>
        <dbReference type="EMBL" id="SLM38857.1"/>
    </source>
</evidence>
<evidence type="ECO:0000259" key="10">
    <source>
        <dbReference type="PROSITE" id="PS51194"/>
    </source>
</evidence>
<dbReference type="SUPFAM" id="SSF52540">
    <property type="entry name" value="P-loop containing nucleoside triphosphate hydrolases"/>
    <property type="match status" value="1"/>
</dbReference>
<dbReference type="EMBL" id="FWEW01003046">
    <property type="protein sequence ID" value="SLM38857.1"/>
    <property type="molecule type" value="Genomic_DNA"/>
</dbReference>
<protein>
    <recommendedName>
        <fullName evidence="2">RNA helicase</fullName>
        <ecNumber evidence="2">3.6.4.13</ecNumber>
    </recommendedName>
</protein>
<feature type="region of interest" description="Disordered" evidence="8">
    <location>
        <begin position="1"/>
        <end position="30"/>
    </location>
</feature>
<dbReference type="GO" id="GO:0003724">
    <property type="term" value="F:RNA helicase activity"/>
    <property type="evidence" value="ECO:0007669"/>
    <property type="project" value="UniProtKB-EC"/>
</dbReference>
<dbReference type="InterPro" id="IPR014001">
    <property type="entry name" value="Helicase_ATP-bd"/>
</dbReference>
<dbReference type="SMART" id="SM00490">
    <property type="entry name" value="HELICc"/>
    <property type="match status" value="1"/>
</dbReference>
<feature type="domain" description="Helicase ATP-binding" evidence="9">
    <location>
        <begin position="372"/>
        <end position="549"/>
    </location>
</feature>
<evidence type="ECO:0000256" key="5">
    <source>
        <dbReference type="ARBA" id="ARBA00022806"/>
    </source>
</evidence>
<organism evidence="11 12">
    <name type="scientific">Lasallia pustulata</name>
    <dbReference type="NCBI Taxonomy" id="136370"/>
    <lineage>
        <taxon>Eukaryota</taxon>
        <taxon>Fungi</taxon>
        <taxon>Dikarya</taxon>
        <taxon>Ascomycota</taxon>
        <taxon>Pezizomycotina</taxon>
        <taxon>Lecanoromycetes</taxon>
        <taxon>OSLEUM clade</taxon>
        <taxon>Umbilicariomycetidae</taxon>
        <taxon>Umbilicariales</taxon>
        <taxon>Umbilicariaceae</taxon>
        <taxon>Lasallia</taxon>
    </lineage>
</organism>
<comment type="catalytic activity">
    <reaction evidence="7">
        <text>ATP + H2O = ADP + phosphate + H(+)</text>
        <dbReference type="Rhea" id="RHEA:13065"/>
        <dbReference type="ChEBI" id="CHEBI:15377"/>
        <dbReference type="ChEBI" id="CHEBI:15378"/>
        <dbReference type="ChEBI" id="CHEBI:30616"/>
        <dbReference type="ChEBI" id="CHEBI:43474"/>
        <dbReference type="ChEBI" id="CHEBI:456216"/>
        <dbReference type="EC" id="3.6.4.13"/>
    </reaction>
</comment>
<dbReference type="Proteomes" id="UP000192927">
    <property type="component" value="Unassembled WGS sequence"/>
</dbReference>
<dbReference type="PROSITE" id="PS00690">
    <property type="entry name" value="DEAH_ATP_HELICASE"/>
    <property type="match status" value="1"/>
</dbReference>
<feature type="compositionally biased region" description="Basic and acidic residues" evidence="8">
    <location>
        <begin position="17"/>
        <end position="27"/>
    </location>
</feature>
<dbReference type="GO" id="GO:0016787">
    <property type="term" value="F:hydrolase activity"/>
    <property type="evidence" value="ECO:0007669"/>
    <property type="project" value="UniProtKB-KW"/>
</dbReference>
<dbReference type="InterPro" id="IPR007502">
    <property type="entry name" value="Helicase-assoc_dom"/>
</dbReference>
<dbReference type="GO" id="GO:0005730">
    <property type="term" value="C:nucleolus"/>
    <property type="evidence" value="ECO:0007669"/>
    <property type="project" value="TreeGrafter"/>
</dbReference>
<feature type="region of interest" description="Disordered" evidence="8">
    <location>
        <begin position="203"/>
        <end position="283"/>
    </location>
</feature>
<dbReference type="GO" id="GO:1990904">
    <property type="term" value="C:ribonucleoprotein complex"/>
    <property type="evidence" value="ECO:0007669"/>
    <property type="project" value="UniProtKB-ARBA"/>
</dbReference>
<feature type="region of interest" description="Disordered" evidence="8">
    <location>
        <begin position="637"/>
        <end position="658"/>
    </location>
</feature>
<evidence type="ECO:0000313" key="12">
    <source>
        <dbReference type="Proteomes" id="UP000192927"/>
    </source>
</evidence>
<dbReference type="Pfam" id="PF07717">
    <property type="entry name" value="OB_NTP_bind"/>
    <property type="match status" value="1"/>
</dbReference>
<dbReference type="Gene3D" id="3.40.50.300">
    <property type="entry name" value="P-loop containing nucleotide triphosphate hydrolases"/>
    <property type="match status" value="2"/>
</dbReference>
<feature type="compositionally biased region" description="Basic residues" evidence="8">
    <location>
        <begin position="1"/>
        <end position="16"/>
    </location>
</feature>
<reference evidence="12" key="1">
    <citation type="submission" date="2017-03" db="EMBL/GenBank/DDBJ databases">
        <authorList>
            <person name="Sharma R."/>
            <person name="Thines M."/>
        </authorList>
    </citation>
    <scope>NUCLEOTIDE SEQUENCE [LARGE SCALE GENOMIC DNA]</scope>
</reference>
<dbReference type="Pfam" id="PF04408">
    <property type="entry name" value="WHD_HA2"/>
    <property type="match status" value="1"/>
</dbReference>
<dbReference type="EC" id="3.6.4.13" evidence="2"/>
<sequence length="1197" mass="132610">MPKFVARQRKHKALRRTKNERPSETRGDSNAVEILPLEKAQQEEKRRVLKAQMRAQQPKMSSKKQKRLDKYIDTKLRKEENLELIKKLAAAKVDTSLLRSSKALGASKQSKRELLSQALKEQQAGIHVQKNGGRLIEARDLSDEDIHNFDVSSEAAAAIATKKPITGPIAASTVVGTGLKRPLEIGADGNPVIKRRRQLKKRPVVLEPASEPEWDGFDSSADSGISSEGSDSEAESASSQVEEDSSSAQAPSLVSSDDGSEITSEDDRDEEIDQADRKERSSAFKAWATQQVNEALGFTPTAQIQVMESGTNSMHQLKIKPRIPEQDPLPPELEITSRNPLRKAFSVQVQRPPQLQEARLQLPVVAEEQKIMEAIHNNPSVVIWGATGSGKTTQVPQFLYEAGYGSPDGPTPGMIGVTQPRRVAAVSMAKRVSDEMGNAHGKVSYQIRFESTVSDKTAIKYMTDGILIREIGKDFALTKYSAVVIDEAHERSTNTDILIGMVSRIVDLRTKMSQEDPKITPLKLIIMSATLRISDFTENTNLFRSGPPPLLQAEGRQYPVSIHFARKTQRDYLDEAFLKVSKGHKKLPPGGMLVFLTGQNEIIALVKRLREAFPSAQNNQSNGPRVQITSRDAPLETEDFDIGNERQNYENDDEGSELEVDGLDDEEDRQFDIGKPGAISLNVYILPLYSQLPTKEQLRVFEPPPENARLIVLATNVAETSITIPGIRYVFDCGRSKEKKYDRMTGVQSFEVDWISKASASQRAGRAGRTGPGHCYRLYSSAVYERDFEEYAEPEILRMPVEGVVLQLKSMDLQHVVNFPFPTPPDRQSLQKAEKLLTYLGAVSSEGKITPIGRDLSIYPLSPRLSKILLIGHQHACMPYTIALVAALAVPEIFIPESQLDLTSQARNTDEVYSNVDRLADTAREQRKKDYNHAHHLFSMRDKTSDALKLLTAFCAYAYAPNADEFCTSMFLRAKALKDASQLQQQLSDIVRANRPGVIGSYEERLPEAGEKQLKALKQIVAAGFIDQIAVRADLSSNPPEMGRKPKRAIDVPYLPLFPAHIGKTEGLGEKAVYIHPSSVLAHTPPKDLPQYIVYSQLQRSAPSTIKGAKTPKIRMHALTSISGNQIAALARRTPLVEYGKPIGKIVTLEGKPERRECWVVPSLVGEKGGTGWPLPAQKVVQIKEGVKGWVIEKVVG</sequence>
<keyword evidence="6" id="KW-0067">ATP-binding</keyword>
<evidence type="ECO:0000256" key="4">
    <source>
        <dbReference type="ARBA" id="ARBA00022801"/>
    </source>
</evidence>
<dbReference type="Pfam" id="PF00271">
    <property type="entry name" value="Helicase_C"/>
    <property type="match status" value="1"/>
</dbReference>
<dbReference type="CDD" id="cd17982">
    <property type="entry name" value="DEXHc_DHX37"/>
    <property type="match status" value="1"/>
</dbReference>
<dbReference type="Gene3D" id="1.20.120.1080">
    <property type="match status" value="1"/>
</dbReference>
<dbReference type="InterPro" id="IPR011545">
    <property type="entry name" value="DEAD/DEAH_box_helicase_dom"/>
</dbReference>
<feature type="compositionally biased region" description="Acidic residues" evidence="8">
    <location>
        <begin position="258"/>
        <end position="273"/>
    </location>
</feature>
<dbReference type="InterPro" id="IPR027417">
    <property type="entry name" value="P-loop_NTPase"/>
</dbReference>
<keyword evidence="3" id="KW-0547">Nucleotide-binding</keyword>
<proteinExistence type="inferred from homology"/>
<dbReference type="CDD" id="cd18791">
    <property type="entry name" value="SF2_C_RHA"/>
    <property type="match status" value="1"/>
</dbReference>
<evidence type="ECO:0000256" key="7">
    <source>
        <dbReference type="ARBA" id="ARBA00047984"/>
    </source>
</evidence>
<feature type="compositionally biased region" description="Low complexity" evidence="8">
    <location>
        <begin position="217"/>
        <end position="256"/>
    </location>
</feature>
<accession>A0A1W5D6V2</accession>
<evidence type="ECO:0000256" key="8">
    <source>
        <dbReference type="SAM" id="MobiDB-lite"/>
    </source>
</evidence>
<dbReference type="PANTHER" id="PTHR18934:SF99">
    <property type="entry name" value="ATP-DEPENDENT RNA HELICASE DHX37-RELATED"/>
    <property type="match status" value="1"/>
</dbReference>
<dbReference type="PROSITE" id="PS51192">
    <property type="entry name" value="HELICASE_ATP_BIND_1"/>
    <property type="match status" value="1"/>
</dbReference>
<comment type="similarity">
    <text evidence="1">Belongs to the DEAD box helicase family. DEAH subfamily.</text>
</comment>
<keyword evidence="12" id="KW-1185">Reference proteome</keyword>
<keyword evidence="5 11" id="KW-0347">Helicase</keyword>
<dbReference type="GO" id="GO:0003723">
    <property type="term" value="F:RNA binding"/>
    <property type="evidence" value="ECO:0007669"/>
    <property type="project" value="TreeGrafter"/>
</dbReference>
<dbReference type="InterPro" id="IPR011709">
    <property type="entry name" value="DEAD-box_helicase_OB_fold"/>
</dbReference>
<dbReference type="PANTHER" id="PTHR18934">
    <property type="entry name" value="ATP-DEPENDENT RNA HELICASE"/>
    <property type="match status" value="1"/>
</dbReference>
<dbReference type="FunFam" id="3.40.50.300:FF:000637">
    <property type="entry name" value="ATP-dependent RNA helicase DHX37/DHR1"/>
    <property type="match status" value="1"/>
</dbReference>
<name>A0A1W5D6V2_9LECA</name>
<dbReference type="PROSITE" id="PS51194">
    <property type="entry name" value="HELICASE_CTER"/>
    <property type="match status" value="1"/>
</dbReference>
<dbReference type="InterPro" id="IPR001650">
    <property type="entry name" value="Helicase_C-like"/>
</dbReference>
<dbReference type="GO" id="GO:0000462">
    <property type="term" value="P:maturation of SSU-rRNA from tricistronic rRNA transcript (SSU-rRNA, 5.8S rRNA, LSU-rRNA)"/>
    <property type="evidence" value="ECO:0007669"/>
    <property type="project" value="TreeGrafter"/>
</dbReference>
<evidence type="ECO:0000259" key="9">
    <source>
        <dbReference type="PROSITE" id="PS51192"/>
    </source>
</evidence>
<dbReference type="GO" id="GO:0005524">
    <property type="term" value="F:ATP binding"/>
    <property type="evidence" value="ECO:0007669"/>
    <property type="project" value="UniProtKB-KW"/>
</dbReference>
<evidence type="ECO:0000256" key="6">
    <source>
        <dbReference type="ARBA" id="ARBA00022840"/>
    </source>
</evidence>
<dbReference type="AlphaFoldDB" id="A0A1W5D6V2"/>
<feature type="domain" description="Helicase C-terminal" evidence="10">
    <location>
        <begin position="572"/>
        <end position="812"/>
    </location>
</feature>
<dbReference type="SMART" id="SM00487">
    <property type="entry name" value="DEXDc"/>
    <property type="match status" value="1"/>
</dbReference>
<dbReference type="InterPro" id="IPR002464">
    <property type="entry name" value="DNA/RNA_helicase_DEAH_CS"/>
</dbReference>
<keyword evidence="4" id="KW-0378">Hydrolase</keyword>